<evidence type="ECO:0000313" key="2">
    <source>
        <dbReference type="Proteomes" id="UP000070184"/>
    </source>
</evidence>
<sequence length="81" mass="9282">MSTRGCVAIKREDGWEGIYNHFDSYPTGLGADLWERLQEVNLSEFAENLLNFTEWRDYLNGGERSLISPISLFPSVVLIFP</sequence>
<dbReference type="Proteomes" id="UP000070184">
    <property type="component" value="Unassembled WGS sequence"/>
</dbReference>
<gene>
    <name evidence="1" type="ORF">AKJ61_00800</name>
</gene>
<organism evidence="1 2">
    <name type="scientific">candidate division MSBL1 archaeon SCGC-AAA259B11</name>
    <dbReference type="NCBI Taxonomy" id="1698260"/>
    <lineage>
        <taxon>Archaea</taxon>
        <taxon>Methanobacteriati</taxon>
        <taxon>Methanobacteriota</taxon>
        <taxon>candidate division MSBL1</taxon>
    </lineage>
</organism>
<name>A0A133U841_9EURY</name>
<evidence type="ECO:0000313" key="1">
    <source>
        <dbReference type="EMBL" id="KXA90372.1"/>
    </source>
</evidence>
<dbReference type="AlphaFoldDB" id="A0A133U841"/>
<protein>
    <submittedName>
        <fullName evidence="1">Uncharacterized protein</fullName>
    </submittedName>
</protein>
<reference evidence="1 2" key="1">
    <citation type="journal article" date="2016" name="Sci. Rep.">
        <title>Metabolic traits of an uncultured archaeal lineage -MSBL1- from brine pools of the Red Sea.</title>
        <authorList>
            <person name="Mwirichia R."/>
            <person name="Alam I."/>
            <person name="Rashid M."/>
            <person name="Vinu M."/>
            <person name="Ba-Alawi W."/>
            <person name="Anthony Kamau A."/>
            <person name="Kamanda Ngugi D."/>
            <person name="Goker M."/>
            <person name="Klenk H.P."/>
            <person name="Bajic V."/>
            <person name="Stingl U."/>
        </authorList>
    </citation>
    <scope>NUCLEOTIDE SEQUENCE [LARGE SCALE GENOMIC DNA]</scope>
    <source>
        <strain evidence="1">SCGC-AAA259B11</strain>
    </source>
</reference>
<comment type="caution">
    <text evidence="1">The sequence shown here is derived from an EMBL/GenBank/DDBJ whole genome shotgun (WGS) entry which is preliminary data.</text>
</comment>
<proteinExistence type="predicted"/>
<accession>A0A133U841</accession>
<dbReference type="EMBL" id="LHXK01000006">
    <property type="protein sequence ID" value="KXA90372.1"/>
    <property type="molecule type" value="Genomic_DNA"/>
</dbReference>
<keyword evidence="2" id="KW-1185">Reference proteome</keyword>